<dbReference type="SUPFAM" id="SSF50494">
    <property type="entry name" value="Trypsin-like serine proteases"/>
    <property type="match status" value="1"/>
</dbReference>
<evidence type="ECO:0000256" key="1">
    <source>
        <dbReference type="ARBA" id="ARBA00010541"/>
    </source>
</evidence>
<keyword evidence="7" id="KW-1185">Reference proteome</keyword>
<dbReference type="PRINTS" id="PR00834">
    <property type="entry name" value="PROTEASES2C"/>
</dbReference>
<dbReference type="InterPro" id="IPR043504">
    <property type="entry name" value="Peptidase_S1_PA_chymotrypsin"/>
</dbReference>
<protein>
    <recommendedName>
        <fullName evidence="5">Protease Do-like PDZ domain-containing protein</fullName>
    </recommendedName>
</protein>
<feature type="domain" description="Protease Do-like PDZ" evidence="5">
    <location>
        <begin position="475"/>
        <end position="622"/>
    </location>
</feature>
<dbReference type="EMBL" id="VDCV01000008">
    <property type="protein sequence ID" value="KAB5544455.1"/>
    <property type="molecule type" value="Genomic_DNA"/>
</dbReference>
<comment type="similarity">
    <text evidence="1">Belongs to the peptidase S1C family.</text>
</comment>
<evidence type="ECO:0000256" key="4">
    <source>
        <dbReference type="ARBA" id="ARBA00022825"/>
    </source>
</evidence>
<dbReference type="SUPFAM" id="SSF50156">
    <property type="entry name" value="PDZ domain-like"/>
    <property type="match status" value="1"/>
</dbReference>
<dbReference type="GO" id="GO:0004252">
    <property type="term" value="F:serine-type endopeptidase activity"/>
    <property type="evidence" value="ECO:0007669"/>
    <property type="project" value="InterPro"/>
</dbReference>
<dbReference type="GO" id="GO:0006508">
    <property type="term" value="P:proteolysis"/>
    <property type="evidence" value="ECO:0007669"/>
    <property type="project" value="UniProtKB-KW"/>
</dbReference>
<name>A0A5N5LNT5_9ROSI</name>
<dbReference type="InterPro" id="IPR001940">
    <property type="entry name" value="Peptidase_S1C"/>
</dbReference>
<evidence type="ECO:0000256" key="2">
    <source>
        <dbReference type="ARBA" id="ARBA00022670"/>
    </source>
</evidence>
<proteinExistence type="inferred from homology"/>
<accession>A0A5N5LNT5</accession>
<dbReference type="InterPro" id="IPR041517">
    <property type="entry name" value="DEGP_PDZ"/>
</dbReference>
<keyword evidence="4" id="KW-0720">Serine protease</keyword>
<evidence type="ECO:0000256" key="3">
    <source>
        <dbReference type="ARBA" id="ARBA00022801"/>
    </source>
</evidence>
<evidence type="ECO:0000313" key="7">
    <source>
        <dbReference type="Proteomes" id="UP000326939"/>
    </source>
</evidence>
<gene>
    <name evidence="6" type="ORF">DKX38_012567</name>
</gene>
<dbReference type="Gene3D" id="2.30.42.10">
    <property type="match status" value="1"/>
</dbReference>
<dbReference type="Gene3D" id="3.20.190.20">
    <property type="match status" value="1"/>
</dbReference>
<organism evidence="6 7">
    <name type="scientific">Salix brachista</name>
    <dbReference type="NCBI Taxonomy" id="2182728"/>
    <lineage>
        <taxon>Eukaryota</taxon>
        <taxon>Viridiplantae</taxon>
        <taxon>Streptophyta</taxon>
        <taxon>Embryophyta</taxon>
        <taxon>Tracheophyta</taxon>
        <taxon>Spermatophyta</taxon>
        <taxon>Magnoliopsida</taxon>
        <taxon>eudicotyledons</taxon>
        <taxon>Gunneridae</taxon>
        <taxon>Pentapetalae</taxon>
        <taxon>rosids</taxon>
        <taxon>fabids</taxon>
        <taxon>Malpighiales</taxon>
        <taxon>Salicaceae</taxon>
        <taxon>Saliceae</taxon>
        <taxon>Salix</taxon>
    </lineage>
</organism>
<comment type="caution">
    <text evidence="6">The sequence shown here is derived from an EMBL/GenBank/DDBJ whole genome shotgun (WGS) entry which is preliminary data.</text>
</comment>
<evidence type="ECO:0000259" key="5">
    <source>
        <dbReference type="Pfam" id="PF17815"/>
    </source>
</evidence>
<dbReference type="InterPro" id="IPR036034">
    <property type="entry name" value="PDZ_sf"/>
</dbReference>
<keyword evidence="3" id="KW-0378">Hydrolase</keyword>
<reference evidence="7" key="1">
    <citation type="journal article" date="2019" name="Gigascience">
        <title>De novo genome assembly of the endangered Acer yangbiense, a plant species with extremely small populations endemic to Yunnan Province, China.</title>
        <authorList>
            <person name="Yang J."/>
            <person name="Wariss H.M."/>
            <person name="Tao L."/>
            <person name="Zhang R."/>
            <person name="Yun Q."/>
            <person name="Hollingsworth P."/>
            <person name="Dao Z."/>
            <person name="Luo G."/>
            <person name="Guo H."/>
            <person name="Ma Y."/>
            <person name="Sun W."/>
        </authorList>
    </citation>
    <scope>NUCLEOTIDE SEQUENCE [LARGE SCALE GENOMIC DNA]</scope>
    <source>
        <strain evidence="7">cv. br00</strain>
    </source>
</reference>
<sequence>MFSSSGRAVRKLCSSSSCTAVSVIGKRNLLLRERYIPPPVSSNLAKYSVKRQRRAIPVLFNHFSLYSTKAAATPATAATPAANNHLEEASQPNLSDAYSAIELALDSVVKIFTVSSSPNYFLPWQNKSQRETMGSVLVRGFFFEATNLTNCFVHCVFVAKVFTFETMEDLGVVNSVECVQEEVSHFPFIRQQHRFVIHGKKILTNAHVVADHTFVLVRKHGSPTKYRAEVQAVGHECDLAILVVENEEFWKGMNFLELGDIPFLQEAVAVVGYPQGGDNISVTKGVVSRVEPTQYVHGASQLMAIQIDAAINPGNSGGPAIMGTKVAGVAFQNLSGAENIGYIIPVPVIKHFINGVEESGKYVGFCSMGLSCQPTENVQLRKHFGMCPEMTGVLVSKINPLSDAHRVLKKDDIILAFDGVPIANDGTVPFRNRERITFDHLVSMKKPNETASVRLLRGGEEHEFCITLRPLQPLVPVHQFDKLPSYYIFAGLVFVPLTQPYLHEYGEEWHAYVFSLFLCFFLFGTKRNSGALPLLATKHNLVLMDDINAGYERLAELQVKKVNGIEIDNLKHLCQLVGNCSSESLRFDLDDDRVIALNYQSAKVATSRILKRHRIPSAMSSDLSAEQNISESESASSS</sequence>
<dbReference type="Pfam" id="PF17815">
    <property type="entry name" value="PDZ_3"/>
    <property type="match status" value="1"/>
</dbReference>
<dbReference type="PANTHER" id="PTHR45980:SF9">
    <property type="entry name" value="PROTEASE DO-LIKE 10, MITOCHONDRIAL-RELATED"/>
    <property type="match status" value="1"/>
</dbReference>
<dbReference type="PANTHER" id="PTHR45980">
    <property type="match status" value="1"/>
</dbReference>
<dbReference type="Pfam" id="PF13365">
    <property type="entry name" value="Trypsin_2"/>
    <property type="match status" value="1"/>
</dbReference>
<evidence type="ECO:0000313" key="6">
    <source>
        <dbReference type="EMBL" id="KAB5544455.1"/>
    </source>
</evidence>
<dbReference type="InterPro" id="IPR009003">
    <property type="entry name" value="Peptidase_S1_PA"/>
</dbReference>
<dbReference type="Proteomes" id="UP000326939">
    <property type="component" value="Chromosome 8"/>
</dbReference>
<dbReference type="Gene3D" id="2.40.10.10">
    <property type="entry name" value="Trypsin-like serine proteases"/>
    <property type="match status" value="2"/>
</dbReference>
<keyword evidence="2" id="KW-0645">Protease</keyword>
<dbReference type="AlphaFoldDB" id="A0A5N5LNT5"/>
<dbReference type="InterPro" id="IPR046449">
    <property type="entry name" value="DEGP_PDZ_sf"/>
</dbReference>